<proteinExistence type="predicted"/>
<sequence>MNKKEILEIRKQFTPANCAITRICGCYVDHEKTKKMESKEAFLSLPEEEAFKYFDIFKKTLSGTVGKNILNLEFPLDEEVQGGTQEFLLKLRNSRLEDDMLLEEFYDKVIATYEYAENYYIILIHAMYDIPGKSSDGMEMFDASDEVYEYLLMSICPVSLSKAGLSYNAEDNRIQDRIRDWIVDVPSKGFLFPAFNDRGTDLHSVLYYTKKSEDLQPELISQLLGAKMPMSADTQREIFQMIIENTLGEDGDYETVRNIHETLNELIEEHKEEPEPLSLDKTEVKKIFEKSGVDGEKMENFDHNFETNAGEKSSLLASNIAETKKFNIETPDVVIKVNPERADLVETRIIDGRQCLVIPVDDHIEVNGINVRTIRAPRQEQQEE</sequence>
<accession>A0A9D2KHP2</accession>
<dbReference type="EMBL" id="DXAK01000012">
    <property type="protein sequence ID" value="HJA05999.1"/>
    <property type="molecule type" value="Genomic_DNA"/>
</dbReference>
<dbReference type="AlphaFoldDB" id="A0A9D2KHP2"/>
<evidence type="ECO:0000313" key="2">
    <source>
        <dbReference type="Proteomes" id="UP000824223"/>
    </source>
</evidence>
<evidence type="ECO:0000313" key="1">
    <source>
        <dbReference type="EMBL" id="HJA05999.1"/>
    </source>
</evidence>
<reference evidence="1" key="1">
    <citation type="journal article" date="2021" name="PeerJ">
        <title>Extensive microbial diversity within the chicken gut microbiome revealed by metagenomics and culture.</title>
        <authorList>
            <person name="Gilroy R."/>
            <person name="Ravi A."/>
            <person name="Getino M."/>
            <person name="Pursley I."/>
            <person name="Horton D.L."/>
            <person name="Alikhan N.F."/>
            <person name="Baker D."/>
            <person name="Gharbi K."/>
            <person name="Hall N."/>
            <person name="Watson M."/>
            <person name="Adriaenssens E.M."/>
            <person name="Foster-Nyarko E."/>
            <person name="Jarju S."/>
            <person name="Secka A."/>
            <person name="Antonio M."/>
            <person name="Oren A."/>
            <person name="Chaudhuri R.R."/>
            <person name="La Ragione R."/>
            <person name="Hildebrand F."/>
            <person name="Pallen M.J."/>
        </authorList>
    </citation>
    <scope>NUCLEOTIDE SEQUENCE</scope>
    <source>
        <strain evidence="1">ChiSjej2B20-11307</strain>
    </source>
</reference>
<comment type="caution">
    <text evidence="1">The sequence shown here is derived from an EMBL/GenBank/DDBJ whole genome shotgun (WGS) entry which is preliminary data.</text>
</comment>
<reference evidence="1" key="2">
    <citation type="submission" date="2021-04" db="EMBL/GenBank/DDBJ databases">
        <authorList>
            <person name="Gilroy R."/>
        </authorList>
    </citation>
    <scope>NUCLEOTIDE SEQUENCE</scope>
    <source>
        <strain evidence="1">ChiSjej2B20-11307</strain>
    </source>
</reference>
<dbReference type="Pfam" id="PF14199">
    <property type="entry name" value="DUF4317"/>
    <property type="match status" value="1"/>
</dbReference>
<protein>
    <submittedName>
        <fullName evidence="1">DUF4317 domain-containing protein</fullName>
    </submittedName>
</protein>
<dbReference type="InterPro" id="IPR025466">
    <property type="entry name" value="DUF4317"/>
</dbReference>
<name>A0A9D2KHP2_9FIRM</name>
<dbReference type="Proteomes" id="UP000824223">
    <property type="component" value="Unassembled WGS sequence"/>
</dbReference>
<gene>
    <name evidence="1" type="ORF">H9798_02455</name>
</gene>
<organism evidence="1 2">
    <name type="scientific">Candidatus Mediterraneibacter pullicola</name>
    <dbReference type="NCBI Taxonomy" id="2838682"/>
    <lineage>
        <taxon>Bacteria</taxon>
        <taxon>Bacillati</taxon>
        <taxon>Bacillota</taxon>
        <taxon>Clostridia</taxon>
        <taxon>Lachnospirales</taxon>
        <taxon>Lachnospiraceae</taxon>
        <taxon>Mediterraneibacter</taxon>
    </lineage>
</organism>